<gene>
    <name evidence="7" type="ORF">FWK35_00015731</name>
</gene>
<dbReference type="Proteomes" id="UP000478052">
    <property type="component" value="Unassembled WGS sequence"/>
</dbReference>
<dbReference type="Pfam" id="PF05485">
    <property type="entry name" value="THAP"/>
    <property type="match status" value="1"/>
</dbReference>
<evidence type="ECO:0000256" key="5">
    <source>
        <dbReference type="PROSITE-ProRule" id="PRU00309"/>
    </source>
</evidence>
<dbReference type="OrthoDB" id="6627680at2759"/>
<sequence>VINHRFPNPKLYLNRLIDWMKLVGLENEDPNTVYNRKRICSAHFSINCTSSGTKRLNVNSYPTINIPVGISYSDSTNHSTPTVNKYLNVSKSINEELNLSCIEKLESNTIITDNDVTETICIQDIFDITDLDLSGIQVLNSDSTVHTTKHDVPITVYGFLRDDVLNRSCTRSKDTKKTSIKNAGLLKQFGLNRCKQLTPKCKKFYDITNNLVRHLRRQKSKKQLFKQRLRAAESISEMYSEKMTAAASIFTKLQLRETMKKKKGRRFTIDEKILSLSLFKRSPKCYRMLSVMFTLPSPKTLHNVLSSVSIKTGICPVIMNVLKEKVFNLKPLERYCTLLFDEVSLSSGLHYNSSNDQIDGFVDSGTYKNQDYADHALVFMVRGIKKKFKQPMCYTFCQGATKQDKLACLLKEVVREVHKTGLKIIASIFDQGRSNEGAIKLLKAETRKYFIKRNKEYKDDIMYEIGLDQNNERVQIIHIFDVHHLIKCTRNNLLTKDLIFSMDRNVGRARWLHIQELYNVDSALPDCKMLPRLTDRHVVPERILKMKVKCATQVFSQRVSSTMQFLASKNIIESSAQDIEKICLFFDKLFDSFNGSYDRVVDGKIHRTAIKRQSPHHNLWSDSLKVLSSMYFVDKNGKKNIVPSLNNWKITIKGFQTLFKMLTKIGIHSLIPRHVNQDSLEYFFGAARSVSSSNPSCHAFAAAYKTLLLNNLISSNAPGSNCEDFVETSLTSYKNLFQNSQDDSVKDFSNYEFSVSLPVQISNLPINVNYLRGQVQTYIAGYILKKLNKTVFKNCHHCLKQLCANKVTNEHNLISARDYNTQRLSLKYPSSVFGSLVQKIVSYIGQQIPTICHHINIRKTLCDNINNNFDFKNISLCSNHGDNLEIKIIQNIVHLMVNYWCTEVNRILLGRKTLHPKETDPMKLKANFWYIKHSKKKKTPQGKFNYIQSI</sequence>
<proteinExistence type="predicted"/>
<dbReference type="InterPro" id="IPR006612">
    <property type="entry name" value="THAP_Znf"/>
</dbReference>
<dbReference type="Pfam" id="PF21787">
    <property type="entry name" value="TNP-like_RNaseH_N"/>
    <property type="match status" value="1"/>
</dbReference>
<dbReference type="EMBL" id="VUJU01006853">
    <property type="protein sequence ID" value="KAF0747421.1"/>
    <property type="molecule type" value="Genomic_DNA"/>
</dbReference>
<dbReference type="InterPro" id="IPR048367">
    <property type="entry name" value="TNP-like_RNaseH_C"/>
</dbReference>
<dbReference type="AlphaFoldDB" id="A0A6G0Y199"/>
<keyword evidence="3" id="KW-0862">Zinc</keyword>
<evidence type="ECO:0000256" key="3">
    <source>
        <dbReference type="ARBA" id="ARBA00022833"/>
    </source>
</evidence>
<keyword evidence="2 5" id="KW-0863">Zinc-finger</keyword>
<organism evidence="7 8">
    <name type="scientific">Aphis craccivora</name>
    <name type="common">Cowpea aphid</name>
    <dbReference type="NCBI Taxonomy" id="307492"/>
    <lineage>
        <taxon>Eukaryota</taxon>
        <taxon>Metazoa</taxon>
        <taxon>Ecdysozoa</taxon>
        <taxon>Arthropoda</taxon>
        <taxon>Hexapoda</taxon>
        <taxon>Insecta</taxon>
        <taxon>Pterygota</taxon>
        <taxon>Neoptera</taxon>
        <taxon>Paraneoptera</taxon>
        <taxon>Hemiptera</taxon>
        <taxon>Sternorrhyncha</taxon>
        <taxon>Aphidomorpha</taxon>
        <taxon>Aphidoidea</taxon>
        <taxon>Aphididae</taxon>
        <taxon>Aphidini</taxon>
        <taxon>Aphis</taxon>
        <taxon>Aphis</taxon>
    </lineage>
</organism>
<dbReference type="InterPro" id="IPR048365">
    <property type="entry name" value="TNP-like_RNaseH_N"/>
</dbReference>
<dbReference type="GO" id="GO:0008270">
    <property type="term" value="F:zinc ion binding"/>
    <property type="evidence" value="ECO:0007669"/>
    <property type="project" value="UniProtKB-KW"/>
</dbReference>
<dbReference type="GO" id="GO:0003677">
    <property type="term" value="F:DNA binding"/>
    <property type="evidence" value="ECO:0007669"/>
    <property type="project" value="UniProtKB-UniRule"/>
</dbReference>
<keyword evidence="8" id="KW-1185">Reference proteome</keyword>
<keyword evidence="4 5" id="KW-0238">DNA-binding</keyword>
<dbReference type="Pfam" id="PF21789">
    <property type="entry name" value="TNP-like_RNaseH_C"/>
    <property type="match status" value="1"/>
</dbReference>
<protein>
    <recommendedName>
        <fullName evidence="6">THAP-type domain-containing protein</fullName>
    </recommendedName>
</protein>
<name>A0A6G0Y199_APHCR</name>
<dbReference type="InterPro" id="IPR048366">
    <property type="entry name" value="TNP-like_GBD"/>
</dbReference>
<evidence type="ECO:0000259" key="6">
    <source>
        <dbReference type="PROSITE" id="PS50950"/>
    </source>
</evidence>
<dbReference type="SUPFAM" id="SSF57716">
    <property type="entry name" value="Glucocorticoid receptor-like (DNA-binding domain)"/>
    <property type="match status" value="1"/>
</dbReference>
<feature type="non-terminal residue" evidence="7">
    <location>
        <position position="1"/>
    </location>
</feature>
<accession>A0A6G0Y199</accession>
<evidence type="ECO:0000313" key="7">
    <source>
        <dbReference type="EMBL" id="KAF0747421.1"/>
    </source>
</evidence>
<dbReference type="PROSITE" id="PS50950">
    <property type="entry name" value="ZF_THAP"/>
    <property type="match status" value="1"/>
</dbReference>
<feature type="domain" description="THAP-type" evidence="6">
    <location>
        <begin position="1"/>
        <end position="65"/>
    </location>
</feature>
<evidence type="ECO:0000256" key="4">
    <source>
        <dbReference type="ARBA" id="ARBA00023125"/>
    </source>
</evidence>
<evidence type="ECO:0000256" key="2">
    <source>
        <dbReference type="ARBA" id="ARBA00022771"/>
    </source>
</evidence>
<dbReference type="Pfam" id="PF21788">
    <property type="entry name" value="TNP-like_GBD"/>
    <property type="match status" value="1"/>
</dbReference>
<evidence type="ECO:0000313" key="8">
    <source>
        <dbReference type="Proteomes" id="UP000478052"/>
    </source>
</evidence>
<keyword evidence="1" id="KW-0479">Metal-binding</keyword>
<reference evidence="7 8" key="1">
    <citation type="submission" date="2019-08" db="EMBL/GenBank/DDBJ databases">
        <title>Whole genome of Aphis craccivora.</title>
        <authorList>
            <person name="Voronova N.V."/>
            <person name="Shulinski R.S."/>
            <person name="Bandarenka Y.V."/>
            <person name="Zhorov D.G."/>
            <person name="Warner D."/>
        </authorList>
    </citation>
    <scope>NUCLEOTIDE SEQUENCE [LARGE SCALE GENOMIC DNA]</scope>
    <source>
        <strain evidence="7">180601</strain>
        <tissue evidence="7">Whole Body</tissue>
    </source>
</reference>
<comment type="caution">
    <text evidence="7">The sequence shown here is derived from an EMBL/GenBank/DDBJ whole genome shotgun (WGS) entry which is preliminary data.</text>
</comment>
<evidence type="ECO:0000256" key="1">
    <source>
        <dbReference type="ARBA" id="ARBA00022723"/>
    </source>
</evidence>